<accession>A0A0V0XML2</accession>
<gene>
    <name evidence="2" type="ORF">T4E_8247</name>
</gene>
<proteinExistence type="predicted"/>
<name>A0A0V0XML2_TRIPS</name>
<feature type="region of interest" description="Disordered" evidence="1">
    <location>
        <begin position="1"/>
        <end position="20"/>
    </location>
</feature>
<reference evidence="2 3" key="1">
    <citation type="submission" date="2015-01" db="EMBL/GenBank/DDBJ databases">
        <title>Evolution of Trichinella species and genotypes.</title>
        <authorList>
            <person name="Korhonen P.K."/>
            <person name="Edoardo P."/>
            <person name="Giuseppe L.R."/>
            <person name="Gasser R.B."/>
        </authorList>
    </citation>
    <scope>NUCLEOTIDE SEQUENCE [LARGE SCALE GENOMIC DNA]</scope>
    <source>
        <strain evidence="2">ISS141</strain>
    </source>
</reference>
<evidence type="ECO:0000313" key="3">
    <source>
        <dbReference type="Proteomes" id="UP000054815"/>
    </source>
</evidence>
<sequence>MSLSKRVGGRKANSDGDRLEENNKAVVDPLAMTLGIIALTAKYVCVTRAMQFLKAVSYEIP</sequence>
<protein>
    <submittedName>
        <fullName evidence="2">Uncharacterized protein</fullName>
    </submittedName>
</protein>
<evidence type="ECO:0000256" key="1">
    <source>
        <dbReference type="SAM" id="MobiDB-lite"/>
    </source>
</evidence>
<comment type="caution">
    <text evidence="2">The sequence shown here is derived from an EMBL/GenBank/DDBJ whole genome shotgun (WGS) entry which is preliminary data.</text>
</comment>
<evidence type="ECO:0000313" key="2">
    <source>
        <dbReference type="EMBL" id="KRX89167.1"/>
    </source>
</evidence>
<dbReference type="Proteomes" id="UP000054815">
    <property type="component" value="Unassembled WGS sequence"/>
</dbReference>
<organism evidence="2 3">
    <name type="scientific">Trichinella pseudospiralis</name>
    <name type="common">Parasitic roundworm</name>
    <dbReference type="NCBI Taxonomy" id="6337"/>
    <lineage>
        <taxon>Eukaryota</taxon>
        <taxon>Metazoa</taxon>
        <taxon>Ecdysozoa</taxon>
        <taxon>Nematoda</taxon>
        <taxon>Enoplea</taxon>
        <taxon>Dorylaimia</taxon>
        <taxon>Trichinellida</taxon>
        <taxon>Trichinellidae</taxon>
        <taxon>Trichinella</taxon>
    </lineage>
</organism>
<dbReference type="AlphaFoldDB" id="A0A0V0XML2"/>
<dbReference type="EMBL" id="JYDU01000208">
    <property type="protein sequence ID" value="KRX89167.1"/>
    <property type="molecule type" value="Genomic_DNA"/>
</dbReference>